<dbReference type="InterPro" id="IPR029044">
    <property type="entry name" value="Nucleotide-diphossugar_trans"/>
</dbReference>
<sequence>MPTTDTVRDLTDSEQNGAVLGLATRLLAGEPVDDGRGPAVAAEAAAVAASRTRLAAASERGAVHLSVVWAMYGETGRIVPREQHEHGEDFVREKVRQLDWLTAGLPVTWSIVAVDDGCPDVPSSSEVMQEIVAAEGYPPAGHRGVTVLRLADVLADIASGGRGIGRAFDVLTSPAQSRKGGSILAGLAHAVRAETPPEARHVVAYTDADLSSNLAMSGTLAGPILETDGVAATLGQRYGMPGAVLVRADGISTEPRSTGGKPDKVIILFRHFVRALLIPDLAHVLDTQAGFKAFDAAALAPVLAEMSSFDATFDVELLIHLTQRYGAQALAVEPIVFTEDFAATNFPSVDPGAGHLAMVHQIVGLYDRFVAPVAPAVGAAADLLELLRGLDLPGYVRLIEGLRTEDESDSSLFDRRWSVPHLRELSS</sequence>
<reference evidence="1 2" key="1">
    <citation type="submission" date="2024-10" db="EMBL/GenBank/DDBJ databases">
        <title>The Natural Products Discovery Center: Release of the First 8490 Sequenced Strains for Exploring Actinobacteria Biosynthetic Diversity.</title>
        <authorList>
            <person name="Kalkreuter E."/>
            <person name="Kautsar S.A."/>
            <person name="Yang D."/>
            <person name="Bader C.D."/>
            <person name="Teijaro C.N."/>
            <person name="Fluegel L."/>
            <person name="Davis C.M."/>
            <person name="Simpson J.R."/>
            <person name="Lauterbach L."/>
            <person name="Steele A.D."/>
            <person name="Gui C."/>
            <person name="Meng S."/>
            <person name="Li G."/>
            <person name="Viehrig K."/>
            <person name="Ye F."/>
            <person name="Su P."/>
            <person name="Kiefer A.F."/>
            <person name="Nichols A."/>
            <person name="Cepeda A.J."/>
            <person name="Yan W."/>
            <person name="Fan B."/>
            <person name="Jiang Y."/>
            <person name="Adhikari A."/>
            <person name="Zheng C.-J."/>
            <person name="Schuster L."/>
            <person name="Cowan T.M."/>
            <person name="Smanski M.J."/>
            <person name="Chevrette M.G."/>
            <person name="De Carvalho L.P.S."/>
            <person name="Shen B."/>
        </authorList>
    </citation>
    <scope>NUCLEOTIDE SEQUENCE [LARGE SCALE GENOMIC DNA]</scope>
    <source>
        <strain evidence="1 2">NPDC049639</strain>
    </source>
</reference>
<name>A0ABW8AM43_9ACTN</name>
<evidence type="ECO:0000313" key="1">
    <source>
        <dbReference type="EMBL" id="MFI7587441.1"/>
    </source>
</evidence>
<organism evidence="1 2">
    <name type="scientific">Spongisporangium articulatum</name>
    <dbReference type="NCBI Taxonomy" id="3362603"/>
    <lineage>
        <taxon>Bacteria</taxon>
        <taxon>Bacillati</taxon>
        <taxon>Actinomycetota</taxon>
        <taxon>Actinomycetes</taxon>
        <taxon>Kineosporiales</taxon>
        <taxon>Kineosporiaceae</taxon>
        <taxon>Spongisporangium</taxon>
    </lineage>
</organism>
<evidence type="ECO:0000313" key="2">
    <source>
        <dbReference type="Proteomes" id="UP001612915"/>
    </source>
</evidence>
<keyword evidence="2" id="KW-1185">Reference proteome</keyword>
<proteinExistence type="predicted"/>
<accession>A0ABW8AM43</accession>
<comment type="caution">
    <text evidence="1">The sequence shown here is derived from an EMBL/GenBank/DDBJ whole genome shotgun (WGS) entry which is preliminary data.</text>
</comment>
<gene>
    <name evidence="1" type="ORF">ACIB24_10250</name>
</gene>
<dbReference type="EMBL" id="JBITLV010000003">
    <property type="protein sequence ID" value="MFI7587441.1"/>
    <property type="molecule type" value="Genomic_DNA"/>
</dbReference>
<dbReference type="Gene3D" id="3.90.550.10">
    <property type="entry name" value="Spore Coat Polysaccharide Biosynthesis Protein SpsA, Chain A"/>
    <property type="match status" value="1"/>
</dbReference>
<dbReference type="Proteomes" id="UP001612915">
    <property type="component" value="Unassembled WGS sequence"/>
</dbReference>
<protein>
    <submittedName>
        <fullName evidence="1">Uncharacterized protein</fullName>
    </submittedName>
</protein>
<dbReference type="RefSeq" id="WP_398279134.1">
    <property type="nucleotide sequence ID" value="NZ_JBITLV010000003.1"/>
</dbReference>